<dbReference type="EMBL" id="JBHMDY010000008">
    <property type="protein sequence ID" value="MFB9260907.1"/>
    <property type="molecule type" value="Genomic_DNA"/>
</dbReference>
<proteinExistence type="predicted"/>
<sequence length="132" mass="12919">MVTAGKVCAGVGARRYYDDDNTSDRGAMTVTTAFAMAAILAVAVAVLLVGRATAAAHVARSAADLSALAGAHALREGSDACAVAAQVAEANGAGLAVCTVDGQDVVTRAVTTVELGLFGSRATSAVARAGPV</sequence>
<keyword evidence="3" id="KW-1185">Reference proteome</keyword>
<gene>
    <name evidence="2" type="ORF">ACFFVD_13965</name>
</gene>
<dbReference type="RefSeq" id="WP_380024011.1">
    <property type="nucleotide sequence ID" value="NZ_JBHMDY010000008.1"/>
</dbReference>
<organism evidence="2 3">
    <name type="scientific">Dietzia aerolata</name>
    <dbReference type="NCBI Taxonomy" id="595984"/>
    <lineage>
        <taxon>Bacteria</taxon>
        <taxon>Bacillati</taxon>
        <taxon>Actinomycetota</taxon>
        <taxon>Actinomycetes</taxon>
        <taxon>Mycobacteriales</taxon>
        <taxon>Dietziaceae</taxon>
        <taxon>Dietzia</taxon>
    </lineage>
</organism>
<name>A0ABV5JT51_9ACTN</name>
<dbReference type="InterPro" id="IPR021202">
    <property type="entry name" value="Rv3654c-like"/>
</dbReference>
<evidence type="ECO:0000313" key="3">
    <source>
        <dbReference type="Proteomes" id="UP001589700"/>
    </source>
</evidence>
<evidence type="ECO:0000256" key="1">
    <source>
        <dbReference type="SAM" id="Phobius"/>
    </source>
</evidence>
<reference evidence="2 3" key="1">
    <citation type="submission" date="2024-09" db="EMBL/GenBank/DDBJ databases">
        <authorList>
            <person name="Sun Q."/>
            <person name="Mori K."/>
        </authorList>
    </citation>
    <scope>NUCLEOTIDE SEQUENCE [LARGE SCALE GENOMIC DNA]</scope>
    <source>
        <strain evidence="2 3">CCM 7659</strain>
    </source>
</reference>
<dbReference type="NCBIfam" id="TIGR03816">
    <property type="entry name" value="tadE_like_DECH"/>
    <property type="match status" value="1"/>
</dbReference>
<keyword evidence="1" id="KW-0812">Transmembrane</keyword>
<comment type="caution">
    <text evidence="2">The sequence shown here is derived from an EMBL/GenBank/DDBJ whole genome shotgun (WGS) entry which is preliminary data.</text>
</comment>
<keyword evidence="1" id="KW-1133">Transmembrane helix</keyword>
<dbReference type="Proteomes" id="UP001589700">
    <property type="component" value="Unassembled WGS sequence"/>
</dbReference>
<evidence type="ECO:0000313" key="2">
    <source>
        <dbReference type="EMBL" id="MFB9260907.1"/>
    </source>
</evidence>
<accession>A0ABV5JT51</accession>
<feature type="transmembrane region" description="Helical" evidence="1">
    <location>
        <begin position="27"/>
        <end position="50"/>
    </location>
</feature>
<keyword evidence="1" id="KW-0472">Membrane</keyword>
<protein>
    <submittedName>
        <fullName evidence="2">Rv3654c family TadE-like protein</fullName>
    </submittedName>
</protein>